<organism evidence="1">
    <name type="scientific">viral metagenome</name>
    <dbReference type="NCBI Taxonomy" id="1070528"/>
    <lineage>
        <taxon>unclassified sequences</taxon>
        <taxon>metagenomes</taxon>
        <taxon>organismal metagenomes</taxon>
    </lineage>
</organism>
<proteinExistence type="predicted"/>
<name>A0A6M3IV10_9ZZZZ</name>
<dbReference type="Gene3D" id="3.90.320.10">
    <property type="match status" value="1"/>
</dbReference>
<dbReference type="AlphaFoldDB" id="A0A6M3IV10"/>
<reference evidence="1" key="1">
    <citation type="submission" date="2020-03" db="EMBL/GenBank/DDBJ databases">
        <title>The deep terrestrial virosphere.</title>
        <authorList>
            <person name="Holmfeldt K."/>
            <person name="Nilsson E."/>
            <person name="Simone D."/>
            <person name="Lopez-Fernandez M."/>
            <person name="Wu X."/>
            <person name="de Brujin I."/>
            <person name="Lundin D."/>
            <person name="Andersson A."/>
            <person name="Bertilsson S."/>
            <person name="Dopson M."/>
        </authorList>
    </citation>
    <scope>NUCLEOTIDE SEQUENCE</scope>
    <source>
        <strain evidence="1">MM415B01001</strain>
    </source>
</reference>
<evidence type="ECO:0000313" key="1">
    <source>
        <dbReference type="EMBL" id="QJA61041.1"/>
    </source>
</evidence>
<protein>
    <submittedName>
        <fullName evidence="1">Putative PD-(D/E)XK nuclease superfamily protein</fullName>
    </submittedName>
</protein>
<gene>
    <name evidence="1" type="ORF">MM415B01001_0006</name>
</gene>
<sequence>MKPNEYTKVSKHASVTKVLSAYSGYDAIHPMHLEKAANRGTVVHSHLAAFALGEWSPAPKPECAGYVLSGKKWLDAFVSEVLLVETELEEPSLGFCGHPDLVIRSHKLCGVILIDWKTPATVHRKIWGAQLAAYAHMIEQQKGIEIDRIGSLRLNPDGKMAKFDEFTGSRAAFWQAFYAALIAYNFFQPKS</sequence>
<accession>A0A6M3IV10</accession>
<dbReference type="InterPro" id="IPR011604">
    <property type="entry name" value="PDDEXK-like_dom_sf"/>
</dbReference>
<dbReference type="EMBL" id="MT141429">
    <property type="protein sequence ID" value="QJA61041.1"/>
    <property type="molecule type" value="Genomic_DNA"/>
</dbReference>